<dbReference type="GO" id="GO:0031047">
    <property type="term" value="P:regulatory ncRNA-mediated gene silencing"/>
    <property type="evidence" value="ECO:0007669"/>
    <property type="project" value="UniProtKB-KW"/>
</dbReference>
<dbReference type="GO" id="GO:0007283">
    <property type="term" value="P:spermatogenesis"/>
    <property type="evidence" value="ECO:0007669"/>
    <property type="project" value="UniProtKB-KW"/>
</dbReference>
<name>A0AAU7J8T0_LOCMI</name>
<feature type="domain" description="Helicase C-terminal" evidence="18">
    <location>
        <begin position="345"/>
        <end position="520"/>
    </location>
</feature>
<evidence type="ECO:0000313" key="19">
    <source>
        <dbReference type="EMBL" id="XBN89713.1"/>
    </source>
</evidence>
<evidence type="ECO:0000256" key="2">
    <source>
        <dbReference type="ARBA" id="ARBA00008792"/>
    </source>
</evidence>
<keyword evidence="6" id="KW-0963">Cytoplasm</keyword>
<evidence type="ECO:0000256" key="7">
    <source>
        <dbReference type="ARBA" id="ARBA00022741"/>
    </source>
</evidence>
<feature type="domain" description="Helicase ATP-binding" evidence="17">
    <location>
        <begin position="126"/>
        <end position="292"/>
    </location>
</feature>
<evidence type="ECO:0000256" key="3">
    <source>
        <dbReference type="ARBA" id="ARBA00012552"/>
    </source>
</evidence>
<protein>
    <recommendedName>
        <fullName evidence="4">Probable ATP-dependent RNA helicase spindle-E</fullName>
        <ecNumber evidence="3">3.6.4.13</ecNumber>
    </recommendedName>
</protein>
<evidence type="ECO:0000256" key="12">
    <source>
        <dbReference type="ARBA" id="ARBA00022871"/>
    </source>
</evidence>
<evidence type="ECO:0000256" key="11">
    <source>
        <dbReference type="ARBA" id="ARBA00022840"/>
    </source>
</evidence>
<dbReference type="InterPro" id="IPR014001">
    <property type="entry name" value="Helicase_ATP-bd"/>
</dbReference>
<keyword evidence="8" id="KW-0221">Differentiation</keyword>
<dbReference type="Pfam" id="PF00271">
    <property type="entry name" value="Helicase_C"/>
    <property type="match status" value="1"/>
</dbReference>
<evidence type="ECO:0000256" key="9">
    <source>
        <dbReference type="ARBA" id="ARBA00022801"/>
    </source>
</evidence>
<dbReference type="SMART" id="SM00333">
    <property type="entry name" value="TUDOR"/>
    <property type="match status" value="1"/>
</dbReference>
<dbReference type="GO" id="GO:0030154">
    <property type="term" value="P:cell differentiation"/>
    <property type="evidence" value="ECO:0007669"/>
    <property type="project" value="UniProtKB-KW"/>
</dbReference>
<evidence type="ECO:0000256" key="1">
    <source>
        <dbReference type="ARBA" id="ARBA00004496"/>
    </source>
</evidence>
<dbReference type="EC" id="3.6.4.13" evidence="3"/>
<evidence type="ECO:0000256" key="15">
    <source>
        <dbReference type="ARBA" id="ARBA00047984"/>
    </source>
</evidence>
<dbReference type="PROSITE" id="PS51192">
    <property type="entry name" value="HELICASE_ATP_BIND_1"/>
    <property type="match status" value="1"/>
</dbReference>
<comment type="catalytic activity">
    <reaction evidence="15">
        <text>ATP + H2O = ADP + phosphate + H(+)</text>
        <dbReference type="Rhea" id="RHEA:13065"/>
        <dbReference type="ChEBI" id="CHEBI:15377"/>
        <dbReference type="ChEBI" id="CHEBI:15378"/>
        <dbReference type="ChEBI" id="CHEBI:30616"/>
        <dbReference type="ChEBI" id="CHEBI:43474"/>
        <dbReference type="ChEBI" id="CHEBI:456216"/>
        <dbReference type="EC" id="3.6.4.13"/>
    </reaction>
</comment>
<dbReference type="PANTHER" id="PTHR18934:SF113">
    <property type="entry name" value="ATP-DEPENDENT RNA HELICASE TDRD9"/>
    <property type="match status" value="1"/>
</dbReference>
<dbReference type="GO" id="GO:0016787">
    <property type="term" value="F:hydrolase activity"/>
    <property type="evidence" value="ECO:0007669"/>
    <property type="project" value="UniProtKB-KW"/>
</dbReference>
<accession>A0AAU7J8T0</accession>
<dbReference type="SUPFAM" id="SSF52540">
    <property type="entry name" value="P-loop containing nucleoside triphosphate hydrolases"/>
    <property type="match status" value="1"/>
</dbReference>
<evidence type="ECO:0000259" key="16">
    <source>
        <dbReference type="PROSITE" id="PS50304"/>
    </source>
</evidence>
<keyword evidence="12" id="KW-0744">Spermatogenesis</keyword>
<dbReference type="GO" id="GO:0005737">
    <property type="term" value="C:cytoplasm"/>
    <property type="evidence" value="ECO:0007669"/>
    <property type="project" value="UniProtKB-SubCell"/>
</dbReference>
<dbReference type="InterPro" id="IPR013087">
    <property type="entry name" value="Znf_C2H2_type"/>
</dbReference>
<evidence type="ECO:0000256" key="8">
    <source>
        <dbReference type="ARBA" id="ARBA00022782"/>
    </source>
</evidence>
<feature type="domain" description="Tudor" evidence="16">
    <location>
        <begin position="931"/>
        <end position="998"/>
    </location>
</feature>
<evidence type="ECO:0000256" key="14">
    <source>
        <dbReference type="ARBA" id="ARBA00023254"/>
    </source>
</evidence>
<dbReference type="InterPro" id="IPR035437">
    <property type="entry name" value="SNase_OB-fold_sf"/>
</dbReference>
<dbReference type="Gene3D" id="2.30.30.140">
    <property type="match status" value="1"/>
</dbReference>
<dbReference type="EMBL" id="OR912211">
    <property type="protein sequence ID" value="XBN89713.1"/>
    <property type="molecule type" value="mRNA"/>
</dbReference>
<keyword evidence="9" id="KW-0378">Hydrolase</keyword>
<dbReference type="GO" id="GO:0003723">
    <property type="term" value="F:RNA binding"/>
    <property type="evidence" value="ECO:0007669"/>
    <property type="project" value="TreeGrafter"/>
</dbReference>
<dbReference type="Pfam" id="PF00567">
    <property type="entry name" value="TUDOR"/>
    <property type="match status" value="1"/>
</dbReference>
<evidence type="ECO:0000259" key="18">
    <source>
        <dbReference type="PROSITE" id="PS51194"/>
    </source>
</evidence>
<dbReference type="GO" id="GO:0005524">
    <property type="term" value="F:ATP binding"/>
    <property type="evidence" value="ECO:0007669"/>
    <property type="project" value="UniProtKB-KW"/>
</dbReference>
<dbReference type="SMART" id="SM00487">
    <property type="entry name" value="DEXDc"/>
    <property type="match status" value="1"/>
</dbReference>
<dbReference type="FunFam" id="1.20.120.1080:FF:000081">
    <property type="entry name" value="Tudor domain containing 9"/>
    <property type="match status" value="1"/>
</dbReference>
<keyword evidence="5" id="KW-0217">Developmental protein</keyword>
<proteinExistence type="evidence at transcript level"/>
<dbReference type="CDD" id="cd18791">
    <property type="entry name" value="SF2_C_RHA"/>
    <property type="match status" value="1"/>
</dbReference>
<dbReference type="Gene3D" id="2.40.50.90">
    <property type="match status" value="1"/>
</dbReference>
<comment type="subcellular location">
    <subcellularLocation>
        <location evidence="1">Cytoplasm</location>
    </subcellularLocation>
</comment>
<dbReference type="InterPro" id="IPR002999">
    <property type="entry name" value="Tudor"/>
</dbReference>
<keyword evidence="10" id="KW-0347">Helicase</keyword>
<comment type="similarity">
    <text evidence="2">Belongs to the DEAD box helicase family. DEAH subfamily.</text>
</comment>
<dbReference type="InterPro" id="IPR011545">
    <property type="entry name" value="DEAD/DEAH_box_helicase_dom"/>
</dbReference>
<dbReference type="InterPro" id="IPR001650">
    <property type="entry name" value="Helicase_C-like"/>
</dbReference>
<dbReference type="PROSITE" id="PS50304">
    <property type="entry name" value="TUDOR"/>
    <property type="match status" value="1"/>
</dbReference>
<evidence type="ECO:0000259" key="17">
    <source>
        <dbReference type="PROSITE" id="PS51192"/>
    </source>
</evidence>
<dbReference type="PROSITE" id="PS00028">
    <property type="entry name" value="ZINC_FINGER_C2H2_1"/>
    <property type="match status" value="1"/>
</dbReference>
<evidence type="ECO:0000256" key="6">
    <source>
        <dbReference type="ARBA" id="ARBA00022490"/>
    </source>
</evidence>
<dbReference type="SMART" id="SM00847">
    <property type="entry name" value="HA2"/>
    <property type="match status" value="1"/>
</dbReference>
<dbReference type="SUPFAM" id="SSF63748">
    <property type="entry name" value="Tudor/PWWP/MBT"/>
    <property type="match status" value="1"/>
</dbReference>
<dbReference type="PROSITE" id="PS51194">
    <property type="entry name" value="HELICASE_CTER"/>
    <property type="match status" value="1"/>
</dbReference>
<keyword evidence="13" id="KW-0943">RNA-mediated gene silencing</keyword>
<dbReference type="GO" id="GO:0003724">
    <property type="term" value="F:RNA helicase activity"/>
    <property type="evidence" value="ECO:0007669"/>
    <property type="project" value="UniProtKB-EC"/>
</dbReference>
<dbReference type="GO" id="GO:0051321">
    <property type="term" value="P:meiotic cell cycle"/>
    <property type="evidence" value="ECO:0007669"/>
    <property type="project" value="UniProtKB-KW"/>
</dbReference>
<sequence length="1440" mass="164208">MDLMDFFDLSKEFKPVLVEGSQTQVQLKQLRQSLVFEESKKPHKGKEYATEYQKIEEEEIKGAARAVPGNTGENYLSQLEELTSVFSTANVDDLMQEELTQVYDKYDFDQKSKNVLPILEHKKKIVSVIETNQVTIIQGSTGCGKTTQVPQFILDSCREKNKPCRIIVTQPRRIAAITVARRVCKERNWELGTVVGFQVGLKAETSSDTLILYCTTGILLQKLIATKHMSNFTHVILDEVHERDEDTDFALLVVRRLLRTTSPHVKVVLMSATINVARFSNYFSFPMNNKWEPAPVIDLDKYRTGRRNYRISTYFLCELKQIGPLPEVRKDEPCITDEGYNVATRLIKEFDRLEEQEKKTSKGAVLVFLPGILEIEKLYLLLDSFSKNYKWWVKPLHSTITTDEQEMVFQRPPPGYRKIILSTNIAESSITVSDIVYVIDFCLTKELYCDTDTNYSSLQLTWAAKTNCIQRAGRSGRVADGRVYRLVPREFYDKCLAQEGVPEMLRCPLSKTVLHAKLLNMGEPKALLALAMDPPDLSNIESTILLLKEAGALLPTVGGQHSEHDGDITFMGRVMAKLPVDIYIGKLILLGHVFSVLSDCIIMGAAMSVRNMFSTPFRERMAAYHSKLTWADSSCSDCIAFLNAYKVWHHHKMSGFFKRSAGGGDLSWAKRYFIQLSAMQEVDILVTDLKERLKQMDIEETVGPERVRWTETEHSLVLKIVMAGAFYPNYFVRSAQGGQVDEREAVKELAGHNPYNSVFLQGMPMNQPGILYVKSIKEALKPCAKDMKVTFDGSTKVYVEFGQTFSERDDRNLDATIPGKVSMAVYRAVKLRQLKIPIILNMMLPHLAAERIKQLGLSSKGAMLSLEMRGLEQKNEQLLPSVSTSSMEIAITHVIDPGHFWGRKADELSTHREVVLLTELNNQMLPCLTERPKIGVVYVAPYSDKPNAPKLYYRARVNAINPRKGKEHLIQVFFIDYGNTEFVTLSDLRNFSEKNIADGLHTIMPLACEFVLSEIKPSLLKNPRGVWSEEAHEEFRNLTEGKIFTAEIYSVVHGVISVELFKQFNGQKTMSSVNKNLIEVGYAEPAEESFLSKANHELRLQHREWTKEQKQAYDRQQETNLPWVEEIDPDPPKPEECRIRVELKGPRSPLEMKLYNLTRSGQRRDVAVEWNSVNSVLLDTDPQDPHERMLVAATVSLNQAGDRMNLRHTTLLPNIHGLPALICLIFAPEIELRTNESVTQYTGALCGLGCNPETNKPIFPDHDLEVTFDTEITINDIQSINRLRYWMSMALYTEEYQETLEAGALNIIRYQQKVKEILFELLKVKRKDIPLVVPVSQFMWKLAPKHLLLSPGDAPGVDRVIFRLHWAIELQKEDENRRRMKNHIEQLHYLAKGSHMIKFITCELCNVNVNGTSALRIHLETELHKGKEMTFIHNSKPLLH</sequence>
<dbReference type="InterPro" id="IPR027417">
    <property type="entry name" value="P-loop_NTPase"/>
</dbReference>
<evidence type="ECO:0000256" key="4">
    <source>
        <dbReference type="ARBA" id="ARBA00013352"/>
    </source>
</evidence>
<dbReference type="PANTHER" id="PTHR18934">
    <property type="entry name" value="ATP-DEPENDENT RNA HELICASE"/>
    <property type="match status" value="1"/>
</dbReference>
<dbReference type="Gene3D" id="3.40.50.300">
    <property type="entry name" value="P-loop containing nucleotide triphosphate hydrolases"/>
    <property type="match status" value="2"/>
</dbReference>
<keyword evidence="14" id="KW-0469">Meiosis</keyword>
<dbReference type="InterPro" id="IPR007502">
    <property type="entry name" value="Helicase-assoc_dom"/>
</dbReference>
<reference evidence="19" key="1">
    <citation type="submission" date="2023-12" db="EMBL/GenBank/DDBJ databases">
        <title>Identification and Expression Profile Analysis of Tudor Family Genes in Locusta migratoria, and Functional Characterization of LmTdr7.</title>
        <authorList>
            <person name="Deng S."/>
            <person name="Wang J."/>
            <person name="Ma E."/>
            <person name="Zhang J."/>
            <person name="Xing S."/>
        </authorList>
    </citation>
    <scope>NUCLEOTIDE SEQUENCE</scope>
</reference>
<evidence type="ECO:0000256" key="13">
    <source>
        <dbReference type="ARBA" id="ARBA00023158"/>
    </source>
</evidence>
<keyword evidence="7" id="KW-0547">Nucleotide-binding</keyword>
<evidence type="ECO:0000256" key="10">
    <source>
        <dbReference type="ARBA" id="ARBA00022806"/>
    </source>
</evidence>
<dbReference type="Gene3D" id="1.20.120.1080">
    <property type="match status" value="1"/>
</dbReference>
<keyword evidence="11" id="KW-0067">ATP-binding</keyword>
<organism evidence="19">
    <name type="scientific">Locusta migratoria</name>
    <name type="common">Migratory locust</name>
    <dbReference type="NCBI Taxonomy" id="7004"/>
    <lineage>
        <taxon>Eukaryota</taxon>
        <taxon>Metazoa</taxon>
        <taxon>Ecdysozoa</taxon>
        <taxon>Arthropoda</taxon>
        <taxon>Hexapoda</taxon>
        <taxon>Insecta</taxon>
        <taxon>Pterygota</taxon>
        <taxon>Neoptera</taxon>
        <taxon>Polyneoptera</taxon>
        <taxon>Orthoptera</taxon>
        <taxon>Caelifera</taxon>
        <taxon>Acrididea</taxon>
        <taxon>Acridomorpha</taxon>
        <taxon>Acridoidea</taxon>
        <taxon>Acrididae</taxon>
        <taxon>Oedipodinae</taxon>
        <taxon>Locusta</taxon>
    </lineage>
</organism>
<dbReference type="SMART" id="SM00490">
    <property type="entry name" value="HELICc"/>
    <property type="match status" value="1"/>
</dbReference>
<evidence type="ECO:0000256" key="5">
    <source>
        <dbReference type="ARBA" id="ARBA00022473"/>
    </source>
</evidence>
<dbReference type="Pfam" id="PF00270">
    <property type="entry name" value="DEAD"/>
    <property type="match status" value="1"/>
</dbReference>